<protein>
    <submittedName>
        <fullName evidence="2">Uncharacterized protein</fullName>
    </submittedName>
</protein>
<proteinExistence type="predicted"/>
<comment type="caution">
    <text evidence="2">The sequence shown here is derived from an EMBL/GenBank/DDBJ whole genome shotgun (WGS) entry which is preliminary data.</text>
</comment>
<dbReference type="Proteomes" id="UP001458880">
    <property type="component" value="Unassembled WGS sequence"/>
</dbReference>
<evidence type="ECO:0000313" key="3">
    <source>
        <dbReference type="Proteomes" id="UP001458880"/>
    </source>
</evidence>
<sequence length="100" mass="11769">MESKNVVLLLEDDDFTEKFFDSSSSSEDDDFTEKFFDSSSSSEDDIEEAAEIIFKKHHTSERVCIRNYDEVIHNYSDAEFIKHFRLNRSVVQELIGRYTI</sequence>
<dbReference type="AlphaFoldDB" id="A0AAW1HXP0"/>
<accession>A0AAW1HXP0</accession>
<name>A0AAW1HXP0_POPJA</name>
<feature type="region of interest" description="Disordered" evidence="1">
    <location>
        <begin position="20"/>
        <end position="43"/>
    </location>
</feature>
<organism evidence="2 3">
    <name type="scientific">Popillia japonica</name>
    <name type="common">Japanese beetle</name>
    <dbReference type="NCBI Taxonomy" id="7064"/>
    <lineage>
        <taxon>Eukaryota</taxon>
        <taxon>Metazoa</taxon>
        <taxon>Ecdysozoa</taxon>
        <taxon>Arthropoda</taxon>
        <taxon>Hexapoda</taxon>
        <taxon>Insecta</taxon>
        <taxon>Pterygota</taxon>
        <taxon>Neoptera</taxon>
        <taxon>Endopterygota</taxon>
        <taxon>Coleoptera</taxon>
        <taxon>Polyphaga</taxon>
        <taxon>Scarabaeiformia</taxon>
        <taxon>Scarabaeidae</taxon>
        <taxon>Rutelinae</taxon>
        <taxon>Popillia</taxon>
    </lineage>
</organism>
<gene>
    <name evidence="2" type="ORF">QE152_g38459</name>
</gene>
<keyword evidence="3" id="KW-1185">Reference proteome</keyword>
<evidence type="ECO:0000313" key="2">
    <source>
        <dbReference type="EMBL" id="KAK9681284.1"/>
    </source>
</evidence>
<evidence type="ECO:0000256" key="1">
    <source>
        <dbReference type="SAM" id="MobiDB-lite"/>
    </source>
</evidence>
<reference evidence="2 3" key="1">
    <citation type="journal article" date="2024" name="BMC Genomics">
        <title>De novo assembly and annotation of Popillia japonica's genome with initial clues to its potential as an invasive pest.</title>
        <authorList>
            <person name="Cucini C."/>
            <person name="Boschi S."/>
            <person name="Funari R."/>
            <person name="Cardaioli E."/>
            <person name="Iannotti N."/>
            <person name="Marturano G."/>
            <person name="Paoli F."/>
            <person name="Bruttini M."/>
            <person name="Carapelli A."/>
            <person name="Frati F."/>
            <person name="Nardi F."/>
        </authorList>
    </citation>
    <scope>NUCLEOTIDE SEQUENCE [LARGE SCALE GENOMIC DNA]</scope>
    <source>
        <strain evidence="2">DMR45628</strain>
    </source>
</reference>
<dbReference type="EMBL" id="JASPKY010000829">
    <property type="protein sequence ID" value="KAK9681284.1"/>
    <property type="molecule type" value="Genomic_DNA"/>
</dbReference>